<dbReference type="NCBIfam" id="TIGR00254">
    <property type="entry name" value="GGDEF"/>
    <property type="match status" value="1"/>
</dbReference>
<gene>
    <name evidence="5" type="ORF">BXY45_11769</name>
</gene>
<organism evidence="5 6">
    <name type="scientific">Quadrisphaera granulorum</name>
    <dbReference type="NCBI Taxonomy" id="317664"/>
    <lineage>
        <taxon>Bacteria</taxon>
        <taxon>Bacillati</taxon>
        <taxon>Actinomycetota</taxon>
        <taxon>Actinomycetes</taxon>
        <taxon>Kineosporiales</taxon>
        <taxon>Kineosporiaceae</taxon>
        <taxon>Quadrisphaera</taxon>
    </lineage>
</organism>
<dbReference type="InterPro" id="IPR050706">
    <property type="entry name" value="Cyclic-di-GMP_PDE-like"/>
</dbReference>
<proteinExistence type="predicted"/>
<dbReference type="Proteomes" id="UP000245469">
    <property type="component" value="Unassembled WGS sequence"/>
</dbReference>
<dbReference type="GO" id="GO:0071111">
    <property type="term" value="F:cyclic-guanylate-specific phosphodiesterase activity"/>
    <property type="evidence" value="ECO:0007669"/>
    <property type="project" value="InterPro"/>
</dbReference>
<evidence type="ECO:0000256" key="2">
    <source>
        <dbReference type="SAM" id="Phobius"/>
    </source>
</evidence>
<feature type="domain" description="EAL" evidence="3">
    <location>
        <begin position="386"/>
        <end position="652"/>
    </location>
</feature>
<dbReference type="PROSITE" id="PS50883">
    <property type="entry name" value="EAL"/>
    <property type="match status" value="1"/>
</dbReference>
<dbReference type="Gene3D" id="3.30.70.270">
    <property type="match status" value="1"/>
</dbReference>
<dbReference type="PANTHER" id="PTHR33121:SF70">
    <property type="entry name" value="SIGNALING PROTEIN YKOW"/>
    <property type="match status" value="1"/>
</dbReference>
<dbReference type="CDD" id="cd01948">
    <property type="entry name" value="EAL"/>
    <property type="match status" value="1"/>
</dbReference>
<keyword evidence="2" id="KW-1133">Transmembrane helix</keyword>
<feature type="transmembrane region" description="Helical" evidence="2">
    <location>
        <begin position="55"/>
        <end position="77"/>
    </location>
</feature>
<keyword evidence="6" id="KW-1185">Reference proteome</keyword>
<comment type="caution">
    <text evidence="5">The sequence shown here is derived from an EMBL/GenBank/DDBJ whole genome shotgun (WGS) entry which is preliminary data.</text>
</comment>
<dbReference type="Pfam" id="PF00563">
    <property type="entry name" value="EAL"/>
    <property type="match status" value="1"/>
</dbReference>
<keyword evidence="2" id="KW-0472">Membrane</keyword>
<dbReference type="Pfam" id="PF00990">
    <property type="entry name" value="GGDEF"/>
    <property type="match status" value="1"/>
</dbReference>
<dbReference type="InterPro" id="IPR043128">
    <property type="entry name" value="Rev_trsase/Diguanyl_cyclase"/>
</dbReference>
<feature type="transmembrane region" description="Helical" evidence="2">
    <location>
        <begin position="89"/>
        <end position="111"/>
    </location>
</feature>
<dbReference type="SUPFAM" id="SSF55073">
    <property type="entry name" value="Nucleotide cyclase"/>
    <property type="match status" value="1"/>
</dbReference>
<keyword evidence="2" id="KW-0812">Transmembrane</keyword>
<feature type="domain" description="GGDEF" evidence="4">
    <location>
        <begin position="238"/>
        <end position="378"/>
    </location>
</feature>
<feature type="transmembrane region" description="Helical" evidence="2">
    <location>
        <begin position="168"/>
        <end position="190"/>
    </location>
</feature>
<evidence type="ECO:0000313" key="6">
    <source>
        <dbReference type="Proteomes" id="UP000245469"/>
    </source>
</evidence>
<evidence type="ECO:0000259" key="3">
    <source>
        <dbReference type="PROSITE" id="PS50883"/>
    </source>
</evidence>
<dbReference type="EMBL" id="QGDQ01000017">
    <property type="protein sequence ID" value="PWJ52817.1"/>
    <property type="molecule type" value="Genomic_DNA"/>
</dbReference>
<dbReference type="AlphaFoldDB" id="A0A316ARU4"/>
<reference evidence="5 6" key="1">
    <citation type="submission" date="2018-03" db="EMBL/GenBank/DDBJ databases">
        <title>Genomic Encyclopedia of Archaeal and Bacterial Type Strains, Phase II (KMG-II): from individual species to whole genera.</title>
        <authorList>
            <person name="Goeker M."/>
        </authorList>
    </citation>
    <scope>NUCLEOTIDE SEQUENCE [LARGE SCALE GENOMIC DNA]</scope>
    <source>
        <strain evidence="5 6">DSM 44889</strain>
    </source>
</reference>
<evidence type="ECO:0000313" key="5">
    <source>
        <dbReference type="EMBL" id="PWJ52817.1"/>
    </source>
</evidence>
<dbReference type="CDD" id="cd01949">
    <property type="entry name" value="GGDEF"/>
    <property type="match status" value="1"/>
</dbReference>
<dbReference type="PANTHER" id="PTHR33121">
    <property type="entry name" value="CYCLIC DI-GMP PHOSPHODIESTERASE PDEF"/>
    <property type="match status" value="1"/>
</dbReference>
<evidence type="ECO:0000256" key="1">
    <source>
        <dbReference type="SAM" id="MobiDB-lite"/>
    </source>
</evidence>
<dbReference type="Gene3D" id="3.20.20.450">
    <property type="entry name" value="EAL domain"/>
    <property type="match status" value="1"/>
</dbReference>
<name>A0A316ARU4_9ACTN</name>
<dbReference type="SMART" id="SM00267">
    <property type="entry name" value="GGDEF"/>
    <property type="match status" value="1"/>
</dbReference>
<feature type="region of interest" description="Disordered" evidence="1">
    <location>
        <begin position="659"/>
        <end position="681"/>
    </location>
</feature>
<dbReference type="SUPFAM" id="SSF141868">
    <property type="entry name" value="EAL domain-like"/>
    <property type="match status" value="1"/>
</dbReference>
<dbReference type="InterPro" id="IPR000160">
    <property type="entry name" value="GGDEF_dom"/>
</dbReference>
<protein>
    <submittedName>
        <fullName evidence="5">Diguanylate cyclase (GGDEF)-like protein</fullName>
    </submittedName>
</protein>
<feature type="compositionally biased region" description="Gly residues" evidence="1">
    <location>
        <begin position="672"/>
        <end position="681"/>
    </location>
</feature>
<dbReference type="PROSITE" id="PS50887">
    <property type="entry name" value="GGDEF"/>
    <property type="match status" value="1"/>
</dbReference>
<evidence type="ECO:0000259" key="4">
    <source>
        <dbReference type="PROSITE" id="PS50887"/>
    </source>
</evidence>
<feature type="transmembrane region" description="Helical" evidence="2">
    <location>
        <begin position="30"/>
        <end position="48"/>
    </location>
</feature>
<accession>A0A316ARU4</accession>
<dbReference type="InterPro" id="IPR029787">
    <property type="entry name" value="Nucleotide_cyclase"/>
</dbReference>
<dbReference type="SMART" id="SM00052">
    <property type="entry name" value="EAL"/>
    <property type="match status" value="1"/>
</dbReference>
<dbReference type="InterPro" id="IPR001633">
    <property type="entry name" value="EAL_dom"/>
</dbReference>
<dbReference type="InterPro" id="IPR035919">
    <property type="entry name" value="EAL_sf"/>
</dbReference>
<sequence length="681" mass="71987">MTSVRGRAARGPGRHAPALPDAVWEHRHRWVTTFLAVFVLALGLWPALGMPVPGMLSPLSIILAVAALALMVLTALYPWPRLPAPAMRAVRAVACSVGCMGGASLAVALAGGVTEAHFAFFILLPVVALYETVLPFLVAVVIVVVEHGVVGMLWPHLVFGHMHGPDGAWSMAALHGVLFAVGCAGSLMAWTGARAARRHANAVVAELSHRARHDELTGLPNRTGLAQTLESALSGAPQDLAVVVVDLNRFKDVNDTLGHEAGDELLRRVARLLHGAVGEQGVLARLGGDEFAIVLPGADGPGACAVAEHLRDRVREGVVVAGVAVDVDLSAGVAVHRAGTFQNATAVRAACTELLRLADIAMYTAKRSGGGALVYDVATDHHSTAQLELARELRTAIARREELLVHYQPQVSLDAHDEQTDDQTSVRLVGVEALVRWQHPTRGFLPPSSFIPLLHDSDLAHPFTALMIEIALDQAQQWFLSGHEVPVAVNAFPRCLVEPSFVAQVAQALHSRGLAPHLLRLEITEDALMADPERAAAVVTELRDMGVATAVDDFGTGYSSLSYLRRLPVDEVKLDRSYVSGLGGVDGGGDEVLVASIVHLAHALGMHVVAEGVEHPEEVRVLRQLGCDTAQGYLFGKPAPADQLAPELLATARTSRRWQPGGQLTGEISGPASGGLGASSG</sequence>